<dbReference type="PANTHER" id="PTHR21666:SF289">
    <property type="entry name" value="L-ALA--D-GLU ENDOPEPTIDASE"/>
    <property type="match status" value="1"/>
</dbReference>
<feature type="chain" id="PRO_5046180720" evidence="2">
    <location>
        <begin position="30"/>
        <end position="179"/>
    </location>
</feature>
<evidence type="ECO:0000313" key="4">
    <source>
        <dbReference type="EMBL" id="GAA3647437.1"/>
    </source>
</evidence>
<dbReference type="PANTHER" id="PTHR21666">
    <property type="entry name" value="PEPTIDASE-RELATED"/>
    <property type="match status" value="1"/>
</dbReference>
<protein>
    <submittedName>
        <fullName evidence="4">M23 family metallopeptidase</fullName>
    </submittedName>
</protein>
<evidence type="ECO:0000256" key="2">
    <source>
        <dbReference type="SAM" id="SignalP"/>
    </source>
</evidence>
<comment type="caution">
    <text evidence="4">The sequence shown here is derived from an EMBL/GenBank/DDBJ whole genome shotgun (WGS) entry which is preliminary data.</text>
</comment>
<proteinExistence type="predicted"/>
<dbReference type="InterPro" id="IPR050570">
    <property type="entry name" value="Cell_wall_metabolism_enzyme"/>
</dbReference>
<reference evidence="5" key="1">
    <citation type="journal article" date="2019" name="Int. J. Syst. Evol. Microbiol.">
        <title>The Global Catalogue of Microorganisms (GCM) 10K type strain sequencing project: providing services to taxonomists for standard genome sequencing and annotation.</title>
        <authorList>
            <consortium name="The Broad Institute Genomics Platform"/>
            <consortium name="The Broad Institute Genome Sequencing Center for Infectious Disease"/>
            <person name="Wu L."/>
            <person name="Ma J."/>
        </authorList>
    </citation>
    <scope>NUCLEOTIDE SEQUENCE [LARGE SCALE GENOMIC DNA]</scope>
    <source>
        <strain evidence="5">JCM 16546</strain>
    </source>
</reference>
<name>A0ABP7B487_9MICO</name>
<evidence type="ECO:0000256" key="1">
    <source>
        <dbReference type="ARBA" id="ARBA00022729"/>
    </source>
</evidence>
<dbReference type="EMBL" id="BAAAYV010000002">
    <property type="protein sequence ID" value="GAA3647437.1"/>
    <property type="molecule type" value="Genomic_DNA"/>
</dbReference>
<feature type="domain" description="M23ase beta-sheet core" evidence="3">
    <location>
        <begin position="68"/>
        <end position="160"/>
    </location>
</feature>
<organism evidence="4 5">
    <name type="scientific">Microbacterium marinilacus</name>
    <dbReference type="NCBI Taxonomy" id="415209"/>
    <lineage>
        <taxon>Bacteria</taxon>
        <taxon>Bacillati</taxon>
        <taxon>Actinomycetota</taxon>
        <taxon>Actinomycetes</taxon>
        <taxon>Micrococcales</taxon>
        <taxon>Microbacteriaceae</taxon>
        <taxon>Microbacterium</taxon>
    </lineage>
</organism>
<evidence type="ECO:0000259" key="3">
    <source>
        <dbReference type="Pfam" id="PF01551"/>
    </source>
</evidence>
<feature type="signal peptide" evidence="2">
    <location>
        <begin position="1"/>
        <end position="29"/>
    </location>
</feature>
<dbReference type="SUPFAM" id="SSF51261">
    <property type="entry name" value="Duplicated hybrid motif"/>
    <property type="match status" value="1"/>
</dbReference>
<dbReference type="RefSeq" id="WP_221856685.1">
    <property type="nucleotide sequence ID" value="NZ_BAAAYV010000002.1"/>
</dbReference>
<keyword evidence="1 2" id="KW-0732">Signal</keyword>
<keyword evidence="5" id="KW-1185">Reference proteome</keyword>
<dbReference type="InterPro" id="IPR011055">
    <property type="entry name" value="Dup_hybrid_motif"/>
</dbReference>
<dbReference type="Gene3D" id="2.70.70.10">
    <property type="entry name" value="Glucose Permease (Domain IIA)"/>
    <property type="match status" value="1"/>
</dbReference>
<dbReference type="Pfam" id="PF01551">
    <property type="entry name" value="Peptidase_M23"/>
    <property type="match status" value="1"/>
</dbReference>
<dbReference type="InterPro" id="IPR016047">
    <property type="entry name" value="M23ase_b-sheet_dom"/>
</dbReference>
<accession>A0ABP7B487</accession>
<dbReference type="CDD" id="cd12797">
    <property type="entry name" value="M23_peptidase"/>
    <property type="match status" value="1"/>
</dbReference>
<evidence type="ECO:0000313" key="5">
    <source>
        <dbReference type="Proteomes" id="UP001410795"/>
    </source>
</evidence>
<dbReference type="Proteomes" id="UP001410795">
    <property type="component" value="Unassembled WGS sequence"/>
</dbReference>
<sequence>MTRPGRPLVLILAAAVAILPTAAFGSATASDPGTDARIESAEPWIWPVDGDVRITAQYAAPSHAYGPGHRGIDLAAPVGSAVRAPASGVVAFVGTVVDRPLVTIDHGGGLVSTLEPVLSDLSPGDTVARGHPVGEVATGGHSSAGSLHLGVRLDGQYVNPLLLLGGVPRAVLLPCCGST</sequence>
<gene>
    <name evidence="4" type="ORF">GCM10022202_03560</name>
</gene>